<keyword evidence="3 7" id="KW-1133">Transmembrane helix</keyword>
<sequence length="366" mass="40301">MSSGPPPGIDLNADIKATVISPVIALMVISAAAVALRVVAKYTAKTDLQLDDYLILAALVVASGTGCLSILACYKGIGKHIWNPTVQLGTIFKILWAYEFLYGSVVPLTKLSIIVFYYRLFPVQAFRKFLYFVVFLVVGWWIAVFITSLTQCRPFSYFWNQYVDPTAKGKCINISAFFLGNGGASVFTDFLILLTPIPMVWNLQMPVAKRLSILSIFALGGFVCVAGVVRLVILSKMFNSADLTWGMSQAFIWSSVEPNIGIVCACLPTLYPLVRRCLPAWFPGSSVNASSQPVYGTGASRLRSQNGDFYALSDRSKDPHKDNKSEDEIGLTSEIQANRRPNGSTEDDISLKHPMNIIVKRDIIVE</sequence>
<keyword evidence="10" id="KW-1185">Reference proteome</keyword>
<dbReference type="InterPro" id="IPR049326">
    <property type="entry name" value="Rhodopsin_dom_fungi"/>
</dbReference>
<dbReference type="GO" id="GO:0016020">
    <property type="term" value="C:membrane"/>
    <property type="evidence" value="ECO:0007669"/>
    <property type="project" value="UniProtKB-SubCell"/>
</dbReference>
<feature type="transmembrane region" description="Helical" evidence="7">
    <location>
        <begin position="52"/>
        <end position="74"/>
    </location>
</feature>
<dbReference type="Pfam" id="PF20684">
    <property type="entry name" value="Fung_rhodopsin"/>
    <property type="match status" value="1"/>
</dbReference>
<feature type="non-terminal residue" evidence="9">
    <location>
        <position position="366"/>
    </location>
</feature>
<evidence type="ECO:0000256" key="2">
    <source>
        <dbReference type="ARBA" id="ARBA00022692"/>
    </source>
</evidence>
<comment type="caution">
    <text evidence="9">The sequence shown here is derived from an EMBL/GenBank/DDBJ whole genome shotgun (WGS) entry which is preliminary data.</text>
</comment>
<proteinExistence type="inferred from homology"/>
<keyword evidence="4 7" id="KW-0472">Membrane</keyword>
<feature type="transmembrane region" description="Helical" evidence="7">
    <location>
        <begin position="20"/>
        <end position="40"/>
    </location>
</feature>
<protein>
    <recommendedName>
        <fullName evidence="8">Rhodopsin domain-containing protein</fullName>
    </recommendedName>
</protein>
<comment type="similarity">
    <text evidence="5">Belongs to the SAT4 family.</text>
</comment>
<evidence type="ECO:0000313" key="9">
    <source>
        <dbReference type="EMBL" id="RFU23554.1"/>
    </source>
</evidence>
<dbReference type="STRING" id="5539.A0A3E2GQX6"/>
<evidence type="ECO:0000256" key="4">
    <source>
        <dbReference type="ARBA" id="ARBA00023136"/>
    </source>
</evidence>
<comment type="subcellular location">
    <subcellularLocation>
        <location evidence="1">Membrane</location>
        <topology evidence="1">Multi-pass membrane protein</topology>
    </subcellularLocation>
</comment>
<evidence type="ECO:0000313" key="10">
    <source>
        <dbReference type="Proteomes" id="UP000258309"/>
    </source>
</evidence>
<feature type="domain" description="Rhodopsin" evidence="8">
    <location>
        <begin position="36"/>
        <end position="276"/>
    </location>
</feature>
<evidence type="ECO:0000256" key="5">
    <source>
        <dbReference type="ARBA" id="ARBA00038359"/>
    </source>
</evidence>
<dbReference type="OrthoDB" id="10017208at2759"/>
<evidence type="ECO:0000256" key="7">
    <source>
        <dbReference type="SAM" id="Phobius"/>
    </source>
</evidence>
<feature type="transmembrane region" description="Helical" evidence="7">
    <location>
        <begin position="95"/>
        <end position="117"/>
    </location>
</feature>
<evidence type="ECO:0000259" key="8">
    <source>
        <dbReference type="Pfam" id="PF20684"/>
    </source>
</evidence>
<feature type="compositionally biased region" description="Basic and acidic residues" evidence="6">
    <location>
        <begin position="314"/>
        <end position="327"/>
    </location>
</feature>
<feature type="transmembrane region" description="Helical" evidence="7">
    <location>
        <begin position="129"/>
        <end position="150"/>
    </location>
</feature>
<evidence type="ECO:0000256" key="1">
    <source>
        <dbReference type="ARBA" id="ARBA00004141"/>
    </source>
</evidence>
<dbReference type="Proteomes" id="UP000258309">
    <property type="component" value="Unassembled WGS sequence"/>
</dbReference>
<gene>
    <name evidence="9" type="ORF">B7463_g12784</name>
</gene>
<dbReference type="EMBL" id="NCSJ02000791">
    <property type="protein sequence ID" value="RFU23554.1"/>
    <property type="molecule type" value="Genomic_DNA"/>
</dbReference>
<accession>A0A3E2GQX6</accession>
<feature type="non-terminal residue" evidence="9">
    <location>
        <position position="1"/>
    </location>
</feature>
<feature type="transmembrane region" description="Helical" evidence="7">
    <location>
        <begin position="171"/>
        <end position="193"/>
    </location>
</feature>
<feature type="region of interest" description="Disordered" evidence="6">
    <location>
        <begin position="310"/>
        <end position="349"/>
    </location>
</feature>
<dbReference type="PANTHER" id="PTHR33048:SF163">
    <property type="entry name" value="INTEGRAL MEMBRANE PROTEIN (AFU_ORTHOLOGUE AFUA_8G05510)"/>
    <property type="match status" value="1"/>
</dbReference>
<reference evidence="9 10" key="1">
    <citation type="submission" date="2018-05" db="EMBL/GenBank/DDBJ databases">
        <title>Draft genome sequence of Scytalidium lignicola DSM 105466, a ubiquitous saprotrophic fungus.</title>
        <authorList>
            <person name="Buettner E."/>
            <person name="Gebauer A.M."/>
            <person name="Hofrichter M."/>
            <person name="Liers C."/>
            <person name="Kellner H."/>
        </authorList>
    </citation>
    <scope>NUCLEOTIDE SEQUENCE [LARGE SCALE GENOMIC DNA]</scope>
    <source>
        <strain evidence="9 10">DSM 105466</strain>
    </source>
</reference>
<dbReference type="PANTHER" id="PTHR33048">
    <property type="entry name" value="PTH11-LIKE INTEGRAL MEMBRANE PROTEIN (AFU_ORTHOLOGUE AFUA_5G11245)"/>
    <property type="match status" value="1"/>
</dbReference>
<dbReference type="AlphaFoldDB" id="A0A3E2GQX6"/>
<evidence type="ECO:0000256" key="6">
    <source>
        <dbReference type="SAM" id="MobiDB-lite"/>
    </source>
</evidence>
<organism evidence="9 10">
    <name type="scientific">Scytalidium lignicola</name>
    <name type="common">Hyphomycete</name>
    <dbReference type="NCBI Taxonomy" id="5539"/>
    <lineage>
        <taxon>Eukaryota</taxon>
        <taxon>Fungi</taxon>
        <taxon>Dikarya</taxon>
        <taxon>Ascomycota</taxon>
        <taxon>Pezizomycotina</taxon>
        <taxon>Leotiomycetes</taxon>
        <taxon>Leotiomycetes incertae sedis</taxon>
        <taxon>Scytalidium</taxon>
    </lineage>
</organism>
<evidence type="ECO:0000256" key="3">
    <source>
        <dbReference type="ARBA" id="ARBA00022989"/>
    </source>
</evidence>
<feature type="compositionally biased region" description="Polar residues" evidence="6">
    <location>
        <begin position="333"/>
        <end position="344"/>
    </location>
</feature>
<dbReference type="OMA" id="DDEMCLT"/>
<feature type="transmembrane region" description="Helical" evidence="7">
    <location>
        <begin position="213"/>
        <end position="233"/>
    </location>
</feature>
<dbReference type="InterPro" id="IPR052337">
    <property type="entry name" value="SAT4-like"/>
</dbReference>
<keyword evidence="2 7" id="KW-0812">Transmembrane</keyword>
<name>A0A3E2GQX6_SCYLI</name>